<protein>
    <recommendedName>
        <fullName evidence="3">Phenylacetate--CoA ligase</fullName>
    </recommendedName>
</protein>
<dbReference type="Gene3D" id="3.40.50.12780">
    <property type="entry name" value="N-terminal domain of ligase-like"/>
    <property type="match status" value="1"/>
</dbReference>
<evidence type="ECO:0000313" key="2">
    <source>
        <dbReference type="Proteomes" id="UP000645517"/>
    </source>
</evidence>
<reference evidence="2" key="1">
    <citation type="journal article" date="2019" name="Int. J. Syst. Evol. Microbiol.">
        <title>The Global Catalogue of Microorganisms (GCM) 10K type strain sequencing project: providing services to taxonomists for standard genome sequencing and annotation.</title>
        <authorList>
            <consortium name="The Broad Institute Genomics Platform"/>
            <consortium name="The Broad Institute Genome Sequencing Center for Infectious Disease"/>
            <person name="Wu L."/>
            <person name="Ma J."/>
        </authorList>
    </citation>
    <scope>NUCLEOTIDE SEQUENCE [LARGE SCALE GENOMIC DNA]</scope>
    <source>
        <strain evidence="2">JCM 16918</strain>
    </source>
</reference>
<proteinExistence type="predicted"/>
<dbReference type="PANTHER" id="PTHR43845">
    <property type="entry name" value="BLR5969 PROTEIN"/>
    <property type="match status" value="1"/>
</dbReference>
<keyword evidence="2" id="KW-1185">Reference proteome</keyword>
<sequence length="306" mass="33023">MTHPDQPLSAPDVFQPEFECLPTDKLRALQLQRLRDLLALQWAQVPPMRARLEEAGLHPDDLRRLPDLAAFPFTRKADLRDHYPLGLVAAPRAALRRIHASSGTSGKPTVVAYDQHDLDVFAEVVARSLHAAGARPGMTFHNAYGYGLFTGGLGTHAGAERLGLCTVPVSGGGTERQLDLILDLQPEVIACTPSYALVLAEGFRRRGVPPGDLSLRCAVLGAEPWAEKTRAAVQEGLGVTATNIYGLSEIIGPGVSNEDAREQRGSYLWEDHLYQKGRSAPGFLRGGTAVPPQRSGEAEVPGYVLS</sequence>
<dbReference type="EMBL" id="BMOR01000007">
    <property type="protein sequence ID" value="GGN37694.1"/>
    <property type="molecule type" value="Genomic_DNA"/>
</dbReference>
<dbReference type="Proteomes" id="UP000645517">
    <property type="component" value="Unassembled WGS sequence"/>
</dbReference>
<comment type="caution">
    <text evidence="1">The sequence shown here is derived from an EMBL/GenBank/DDBJ whole genome shotgun (WGS) entry which is preliminary data.</text>
</comment>
<dbReference type="PANTHER" id="PTHR43845:SF1">
    <property type="entry name" value="BLR5969 PROTEIN"/>
    <property type="match status" value="1"/>
</dbReference>
<accession>A0ABQ2J5Z1</accession>
<evidence type="ECO:0008006" key="3">
    <source>
        <dbReference type="Google" id="ProtNLM"/>
    </source>
</evidence>
<dbReference type="InterPro" id="IPR042099">
    <property type="entry name" value="ANL_N_sf"/>
</dbReference>
<gene>
    <name evidence="1" type="ORF">GCM10010842_19800</name>
</gene>
<name>A0ABQ2J5Z1_9DEIO</name>
<dbReference type="SUPFAM" id="SSF56801">
    <property type="entry name" value="Acetyl-CoA synthetase-like"/>
    <property type="match status" value="1"/>
</dbReference>
<organism evidence="1 2">
    <name type="scientific">Deinococcus daejeonensis</name>
    <dbReference type="NCBI Taxonomy" id="1007098"/>
    <lineage>
        <taxon>Bacteria</taxon>
        <taxon>Thermotogati</taxon>
        <taxon>Deinococcota</taxon>
        <taxon>Deinococci</taxon>
        <taxon>Deinococcales</taxon>
        <taxon>Deinococcaceae</taxon>
        <taxon>Deinococcus</taxon>
    </lineage>
</organism>
<evidence type="ECO:0000313" key="1">
    <source>
        <dbReference type="EMBL" id="GGN37694.1"/>
    </source>
</evidence>